<dbReference type="PANTHER" id="PTHR45460:SF2">
    <property type="entry name" value="ALPHA 1,3 GLUCANASE, GH71 FAMILY (EUROFUNG)"/>
    <property type="match status" value="1"/>
</dbReference>
<feature type="region of interest" description="Disordered" evidence="3">
    <location>
        <begin position="1066"/>
        <end position="1098"/>
    </location>
</feature>
<dbReference type="Gene3D" id="2.130.10.130">
    <property type="entry name" value="Integrin alpha, N-terminal"/>
    <property type="match status" value="1"/>
</dbReference>
<evidence type="ECO:0000256" key="1">
    <source>
        <dbReference type="ARBA" id="ARBA00022729"/>
    </source>
</evidence>
<dbReference type="AlphaFoldDB" id="A0A3E1K998"/>
<dbReference type="InterPro" id="IPR028994">
    <property type="entry name" value="Integrin_alpha_N"/>
</dbReference>
<name>A0A3E1K998_9GAMM</name>
<dbReference type="Pfam" id="PF13517">
    <property type="entry name" value="FG-GAP_3"/>
    <property type="match status" value="2"/>
</dbReference>
<dbReference type="PANTHER" id="PTHR45460">
    <property type="entry name" value="SIMILAR TO CYSTEINE PROTEINASE"/>
    <property type="match status" value="1"/>
</dbReference>
<keyword evidence="2" id="KW-0802">TPR repeat</keyword>
<dbReference type="EMBL" id="QUZK01000033">
    <property type="protein sequence ID" value="RFF30708.1"/>
    <property type="molecule type" value="Genomic_DNA"/>
</dbReference>
<gene>
    <name evidence="5" type="ORF">DZC52_07190</name>
</gene>
<sequence length="1098" mass="119725">MTRNWIARWSAALLFILLAGCQPSGSELPPAAIEQNNRGVGLMGQYRNEEARQVFAELADAHPGWLEVRVNEAIAILNRQEEGDERRALAEVESVLEEDPGHVRAHYVAGLMRFYLGETERALPHFRAVREAAPRDAYAAYFAAQALAQLGRNEEALELYERAIVLDPYLRSAYYGAALVLRQAGRTERAGEQLAAYQRFADNPRAHLAEFRYTRMGPLAEAKAVSGESPQSNAEPPEGALFGASRDAATLPPGGDRVSLTTADIDGDGRLDLFVSDPVATLVLLGREEGFESADSHPLAGLDGVRAAAWGDVDNDGRLDVYLCRTGPNLLLSGNDEWRPAPGAGDVDDGGDCADVGMFDADHDGDLDVFVVNADAPNELYSNNLDGSWRALAQTTEAMLAGHDGSRGILAADLDSDRDGDLVAWHDRSPQQVLLNDRLWRYRETDAFQAFRQSPAVSVTVADFEASGQPALIGLRPDGGIDRWRPGDDGLWQAEALARIEMDSPASASLAALDLTGNGQPELLVHHADGFEVLAFRPDPVRLESIASESAVLRALTPILMTPARGPALAGLVSVQGDRRLRIWPAGPGRHEFLAIAPTGRSERADGMRSNASGIGTGIVARFGDRWALADTYDRHAAPGQSLQPVAFGLAGDDRLDFVRLHWSDGVLQTEMALAAGQVHRIPETQRQLASCPVLFAFDGERFEFVSDLLGVAGIGFFQAPGQYSEPRPWEYFRFPEGSIAPRDGYYAIRIGEPMEEVAYLDQARLHVHDLPPGWSVTLDERLHTGGGPAPTGAAVYYRDASLLSVGRATNERGEDVTEAVRKADFEAAPLGERDRRFIGRLTEEHLLTLDFGRPINPDGSRPVLIIDGWVEYPYSQTVFSAWQADAAYAAPTLEARAGGQWQTVYRHFGYPAGMPREMSLPLDGLPAGTTALRLRTNLEIYFDRVAVAHAEPAPGSATVRVLDVERARLGRPGFARRDTLDQRRPYYDYSDRSPFWDTKAPTGYYTAFGPVGDLVGEADDRFAVLGPGEEVLFEFAAPPAAPEGFRREVILEIRGYAKDMDLYTRDGETVGPLPGSSNPSEDDTAGRGKLTRFRGGY</sequence>
<dbReference type="InterPro" id="IPR011990">
    <property type="entry name" value="TPR-like_helical_dom_sf"/>
</dbReference>
<feature type="repeat" description="TPR" evidence="2">
    <location>
        <begin position="137"/>
        <end position="170"/>
    </location>
</feature>
<proteinExistence type="predicted"/>
<protein>
    <submittedName>
        <fullName evidence="5">Uncharacterized protein</fullName>
    </submittedName>
</protein>
<comment type="caution">
    <text evidence="5">The sequence shown here is derived from an EMBL/GenBank/DDBJ whole genome shotgun (WGS) entry which is preliminary data.</text>
</comment>
<evidence type="ECO:0000256" key="3">
    <source>
        <dbReference type="SAM" id="MobiDB-lite"/>
    </source>
</evidence>
<feature type="region of interest" description="Disordered" evidence="3">
    <location>
        <begin position="222"/>
        <end position="255"/>
    </location>
</feature>
<dbReference type="SUPFAM" id="SSF48452">
    <property type="entry name" value="TPR-like"/>
    <property type="match status" value="1"/>
</dbReference>
<accession>A0A3E1K998</accession>
<organism evidence="5 6">
    <name type="scientific">Wenzhouxiangella sediminis</name>
    <dbReference type="NCBI Taxonomy" id="1792836"/>
    <lineage>
        <taxon>Bacteria</taxon>
        <taxon>Pseudomonadati</taxon>
        <taxon>Pseudomonadota</taxon>
        <taxon>Gammaproteobacteria</taxon>
        <taxon>Chromatiales</taxon>
        <taxon>Wenzhouxiangellaceae</taxon>
        <taxon>Wenzhouxiangella</taxon>
    </lineage>
</organism>
<dbReference type="OrthoDB" id="7058953at2"/>
<keyword evidence="6" id="KW-1185">Reference proteome</keyword>
<dbReference type="InterPro" id="IPR013517">
    <property type="entry name" value="FG-GAP"/>
</dbReference>
<evidence type="ECO:0000256" key="4">
    <source>
        <dbReference type="SAM" id="SignalP"/>
    </source>
</evidence>
<dbReference type="PROSITE" id="PS51257">
    <property type="entry name" value="PROKAR_LIPOPROTEIN"/>
    <property type="match status" value="1"/>
</dbReference>
<evidence type="ECO:0000313" key="6">
    <source>
        <dbReference type="Proteomes" id="UP000260351"/>
    </source>
</evidence>
<dbReference type="SUPFAM" id="SSF69318">
    <property type="entry name" value="Integrin alpha N-terminal domain"/>
    <property type="match status" value="1"/>
</dbReference>
<dbReference type="PROSITE" id="PS50005">
    <property type="entry name" value="TPR"/>
    <property type="match status" value="1"/>
</dbReference>
<evidence type="ECO:0000256" key="2">
    <source>
        <dbReference type="PROSITE-ProRule" id="PRU00339"/>
    </source>
</evidence>
<dbReference type="SMART" id="SM00028">
    <property type="entry name" value="TPR"/>
    <property type="match status" value="2"/>
</dbReference>
<feature type="signal peptide" evidence="4">
    <location>
        <begin position="1"/>
        <end position="26"/>
    </location>
</feature>
<dbReference type="Proteomes" id="UP000260351">
    <property type="component" value="Unassembled WGS sequence"/>
</dbReference>
<dbReference type="Gene3D" id="1.25.40.10">
    <property type="entry name" value="Tetratricopeptide repeat domain"/>
    <property type="match status" value="1"/>
</dbReference>
<dbReference type="InterPro" id="IPR019734">
    <property type="entry name" value="TPR_rpt"/>
</dbReference>
<reference evidence="5 6" key="1">
    <citation type="submission" date="2018-08" db="EMBL/GenBank/DDBJ databases">
        <title>Wenzhouxiangella salilacus sp. nov., a novel bacterium isolated from a saline lake in Xinjiang Province, China.</title>
        <authorList>
            <person name="Han S."/>
        </authorList>
    </citation>
    <scope>NUCLEOTIDE SEQUENCE [LARGE SCALE GENOMIC DNA]</scope>
    <source>
        <strain evidence="5 6">XDB06</strain>
    </source>
</reference>
<evidence type="ECO:0000313" key="5">
    <source>
        <dbReference type="EMBL" id="RFF30708.1"/>
    </source>
</evidence>
<feature type="chain" id="PRO_5017589513" evidence="4">
    <location>
        <begin position="27"/>
        <end position="1098"/>
    </location>
</feature>
<dbReference type="RefSeq" id="WP_116650449.1">
    <property type="nucleotide sequence ID" value="NZ_QUZK01000033.1"/>
</dbReference>
<keyword evidence="1 4" id="KW-0732">Signal</keyword>
<dbReference type="Pfam" id="PF13432">
    <property type="entry name" value="TPR_16"/>
    <property type="match status" value="1"/>
</dbReference>